<dbReference type="GO" id="GO:0009507">
    <property type="term" value="C:chloroplast"/>
    <property type="evidence" value="ECO:0007669"/>
    <property type="project" value="UniProtKB-SubCell"/>
</dbReference>
<dbReference type="Gene3D" id="1.10.510.10">
    <property type="entry name" value="Transferase(Phosphotransferase) domain 1"/>
    <property type="match status" value="1"/>
</dbReference>
<dbReference type="PROSITE" id="PS51296">
    <property type="entry name" value="RIESKE"/>
    <property type="match status" value="2"/>
</dbReference>
<evidence type="ECO:0000256" key="5">
    <source>
        <dbReference type="ARBA" id="ARBA00022692"/>
    </source>
</evidence>
<keyword evidence="10" id="KW-0560">Oxidoreductase</keyword>
<dbReference type="GO" id="GO:0051537">
    <property type="term" value="F:2 iron, 2 sulfur cluster binding"/>
    <property type="evidence" value="ECO:0007669"/>
    <property type="project" value="UniProtKB-KW"/>
</dbReference>
<dbReference type="SUPFAM" id="SSF55961">
    <property type="entry name" value="Bet v1-like"/>
    <property type="match status" value="1"/>
</dbReference>
<feature type="transmembrane region" description="Helical" evidence="14">
    <location>
        <begin position="750"/>
        <end position="771"/>
    </location>
</feature>
<dbReference type="SUPFAM" id="SSF50022">
    <property type="entry name" value="ISP domain"/>
    <property type="match status" value="1"/>
</dbReference>
<dbReference type="Gene3D" id="2.102.10.10">
    <property type="entry name" value="Rieske [2Fe-2S] iron-sulphur domain"/>
    <property type="match status" value="2"/>
</dbReference>
<evidence type="ECO:0000256" key="13">
    <source>
        <dbReference type="ARBA" id="ARBA00023136"/>
    </source>
</evidence>
<dbReference type="CDD" id="cd03480">
    <property type="entry name" value="Rieske_RO_Alpha_PaO"/>
    <property type="match status" value="1"/>
</dbReference>
<evidence type="ECO:0000256" key="11">
    <source>
        <dbReference type="ARBA" id="ARBA00023004"/>
    </source>
</evidence>
<evidence type="ECO:0000256" key="14">
    <source>
        <dbReference type="SAM" id="Phobius"/>
    </source>
</evidence>
<reference evidence="16 17" key="1">
    <citation type="journal article" date="2018" name="PLoS Genet.">
        <title>Population sequencing reveals clonal diversity and ancestral inbreeding in the grapevine cultivar Chardonnay.</title>
        <authorList>
            <person name="Roach M.J."/>
            <person name="Johnson D.L."/>
            <person name="Bohlmann J."/>
            <person name="van Vuuren H.J."/>
            <person name="Jones S.J."/>
            <person name="Pretorius I.S."/>
            <person name="Schmidt S.A."/>
            <person name="Borneman A.R."/>
        </authorList>
    </citation>
    <scope>NUCLEOTIDE SEQUENCE [LARGE SCALE GENOMIC DNA]</scope>
    <source>
        <strain evidence="17">cv. Chardonnay</strain>
        <tissue evidence="16">Leaf</tissue>
    </source>
</reference>
<evidence type="ECO:0000256" key="8">
    <source>
        <dbReference type="ARBA" id="ARBA00022946"/>
    </source>
</evidence>
<evidence type="ECO:0000313" key="17">
    <source>
        <dbReference type="Proteomes" id="UP000288805"/>
    </source>
</evidence>
<keyword evidence="3" id="KW-0150">Chloroplast</keyword>
<dbReference type="Pfam" id="PF08417">
    <property type="entry name" value="PaO"/>
    <property type="match status" value="1"/>
</dbReference>
<dbReference type="AlphaFoldDB" id="A0A438ELV1"/>
<dbReference type="Proteomes" id="UP000288805">
    <property type="component" value="Unassembled WGS sequence"/>
</dbReference>
<comment type="caution">
    <text evidence="16">The sequence shown here is derived from an EMBL/GenBank/DDBJ whole genome shotgun (WGS) entry which is preliminary data.</text>
</comment>
<name>A0A438ELV1_VITVI</name>
<dbReference type="InterPro" id="IPR013626">
    <property type="entry name" value="PaO"/>
</dbReference>
<keyword evidence="11" id="KW-0408">Iron</keyword>
<keyword evidence="8" id="KW-0809">Transit peptide</keyword>
<dbReference type="SUPFAM" id="SSF56112">
    <property type="entry name" value="Protein kinase-like (PK-like)"/>
    <property type="match status" value="1"/>
</dbReference>
<evidence type="ECO:0000256" key="7">
    <source>
        <dbReference type="ARBA" id="ARBA00022723"/>
    </source>
</evidence>
<keyword evidence="4" id="KW-0934">Plastid</keyword>
<keyword evidence="5 14" id="KW-0812">Transmembrane</keyword>
<evidence type="ECO:0000256" key="2">
    <source>
        <dbReference type="ARBA" id="ARBA00004370"/>
    </source>
</evidence>
<keyword evidence="12" id="KW-0411">Iron-sulfur</keyword>
<gene>
    <name evidence="16" type="primary">PTC52_9</name>
    <name evidence="16" type="ORF">CK203_076139</name>
</gene>
<feature type="domain" description="Rieske" evidence="15">
    <location>
        <begin position="387"/>
        <end position="497"/>
    </location>
</feature>
<evidence type="ECO:0000256" key="3">
    <source>
        <dbReference type="ARBA" id="ARBA00022528"/>
    </source>
</evidence>
<accession>A0A438ELV1</accession>
<dbReference type="InterPro" id="IPR011009">
    <property type="entry name" value="Kinase-like_dom_sf"/>
</dbReference>
<evidence type="ECO:0000256" key="4">
    <source>
        <dbReference type="ARBA" id="ARBA00022640"/>
    </source>
</evidence>
<dbReference type="Pfam" id="PF00355">
    <property type="entry name" value="Rieske"/>
    <property type="match status" value="2"/>
</dbReference>
<feature type="domain" description="Rieske" evidence="15">
    <location>
        <begin position="1"/>
        <end position="93"/>
    </location>
</feature>
<dbReference type="InterPro" id="IPR017941">
    <property type="entry name" value="Rieske_2Fe-2S"/>
</dbReference>
<keyword evidence="7" id="KW-0479">Metal-binding</keyword>
<evidence type="ECO:0000256" key="10">
    <source>
        <dbReference type="ARBA" id="ARBA00023002"/>
    </source>
</evidence>
<dbReference type="GO" id="GO:0016020">
    <property type="term" value="C:membrane"/>
    <property type="evidence" value="ECO:0007669"/>
    <property type="project" value="UniProtKB-SubCell"/>
</dbReference>
<protein>
    <submittedName>
        <fullName evidence="16">Protochlorophyllide-dependent translocon component 52, chloroplastic</fullName>
    </submittedName>
</protein>
<dbReference type="PANTHER" id="PTHR21266">
    <property type="entry name" value="IRON-SULFUR DOMAIN CONTAINING PROTEIN"/>
    <property type="match status" value="1"/>
</dbReference>
<keyword evidence="6" id="KW-0001">2Fe-2S</keyword>
<dbReference type="PANTHER" id="PTHR21266:SF32">
    <property type="entry name" value="CHOLESTEROL 7-DESATURASE NVD"/>
    <property type="match status" value="1"/>
</dbReference>
<dbReference type="GO" id="GO:0010277">
    <property type="term" value="F:chlorophyllide a oxygenase activity"/>
    <property type="evidence" value="ECO:0007669"/>
    <property type="project" value="InterPro"/>
</dbReference>
<feature type="transmembrane region" description="Helical" evidence="14">
    <location>
        <begin position="778"/>
        <end position="798"/>
    </location>
</feature>
<proteinExistence type="predicted"/>
<organism evidence="16 17">
    <name type="scientific">Vitis vinifera</name>
    <name type="common">Grape</name>
    <dbReference type="NCBI Taxonomy" id="29760"/>
    <lineage>
        <taxon>Eukaryota</taxon>
        <taxon>Viridiplantae</taxon>
        <taxon>Streptophyta</taxon>
        <taxon>Embryophyta</taxon>
        <taxon>Tracheophyta</taxon>
        <taxon>Spermatophyta</taxon>
        <taxon>Magnoliopsida</taxon>
        <taxon>eudicotyledons</taxon>
        <taxon>Gunneridae</taxon>
        <taxon>Pentapetalae</taxon>
        <taxon>rosids</taxon>
        <taxon>Vitales</taxon>
        <taxon>Vitaceae</taxon>
        <taxon>Viteae</taxon>
        <taxon>Vitis</taxon>
    </lineage>
</organism>
<evidence type="ECO:0000256" key="12">
    <source>
        <dbReference type="ARBA" id="ARBA00023014"/>
    </source>
</evidence>
<dbReference type="InterPro" id="IPR050584">
    <property type="entry name" value="Cholesterol_7-desaturase"/>
</dbReference>
<keyword evidence="9 14" id="KW-1133">Transmembrane helix</keyword>
<dbReference type="Gene3D" id="3.90.380.10">
    <property type="entry name" value="Naphthalene 1,2-dioxygenase Alpha Subunit, Chain A, domain 1"/>
    <property type="match status" value="1"/>
</dbReference>
<dbReference type="GO" id="GO:0046872">
    <property type="term" value="F:metal ion binding"/>
    <property type="evidence" value="ECO:0007669"/>
    <property type="project" value="UniProtKB-KW"/>
</dbReference>
<evidence type="ECO:0000256" key="9">
    <source>
        <dbReference type="ARBA" id="ARBA00022989"/>
    </source>
</evidence>
<dbReference type="EMBL" id="QGNW01001243">
    <property type="protein sequence ID" value="RVW48713.1"/>
    <property type="molecule type" value="Genomic_DNA"/>
</dbReference>
<keyword evidence="13 14" id="KW-0472">Membrane</keyword>
<evidence type="ECO:0000259" key="15">
    <source>
        <dbReference type="PROSITE" id="PS51296"/>
    </source>
</evidence>
<dbReference type="InterPro" id="IPR036922">
    <property type="entry name" value="Rieske_2Fe-2S_sf"/>
</dbReference>
<evidence type="ECO:0000256" key="1">
    <source>
        <dbReference type="ARBA" id="ARBA00004229"/>
    </source>
</evidence>
<evidence type="ECO:0000256" key="6">
    <source>
        <dbReference type="ARBA" id="ARBA00022714"/>
    </source>
</evidence>
<sequence length="816" mass="93170">MSPVEPEVQSHSQEVKFNWLLQWNENAWKVFDDMRPHWLVPLSQGRIDQRAKLQYVYHGLNFNGSDDCKFIPHAPLDGRQSSKDFEDPSLVWRHIRIYSDGNLRIFSWDDAGMDLFVVVCMSFFELGNWLTWDGFRGFRSLLQEQSASSSESPSERDIYMFGVTLLQSVTCPRDIHGDNLHHLIDKVNQEQKLNGSKEREGVETVVKIALQCMQNQPFFRPSIGEAVKVIEGTLSVDRPPSAFPFRQESQMDERVLTEIEESLEPQYTCGQERMARSIMCLGCSARAEVTLGETVVKELAMEALRAPSFPSFHLSVLPTRFHTRSYDKPLLHLPFNPLLNSSFSSICGNFSKSKPCTARSSASSSEAMDLPRPSHHGEEKFDWFSQWYPVAPVCDLDKRKPHSKRVIGLDVVVWWDRNESEWKVFDDACAHRLAPLSEGRIDQWGRLQCVYHGWCFNGSGDCKFIPQAPPDGPPVHTFKKARAAVYPSAVQHGIVWFWPNTDPQFKDIFTKKRPPYIPELDNLSYTKSMGARDFPFGYVEIQLSTNREGGTPIEISVKRSAIDGFDAERKLARSKFIPPCLYYTCLDFPAYQSNESVSSGLTKEEPSSHMSPKRALLILICVPVSPGNSRLIWTFPRNFGLWTDHIIPRWMLHMSQNLILDSDLYLLHLEERKIMKAGPSNWHKACFVPTKSDAHIVAFRAWLRKYSGGQLDWGTNFSSALPPTPPREQLMDRYWSHVVNCSSCSVAYKGLQVLEVVLQIFSIALIGIPVINHGVMSVAARITAISMAILCFAASRWLSYFIYKTFHFHDYTHAFC</sequence>
<evidence type="ECO:0000313" key="16">
    <source>
        <dbReference type="EMBL" id="RVW48713.1"/>
    </source>
</evidence>
<comment type="subcellular location">
    <subcellularLocation>
        <location evidence="2">Membrane</location>
    </subcellularLocation>
    <subcellularLocation>
        <location evidence="1">Plastid</location>
        <location evidence="1">Chloroplast</location>
    </subcellularLocation>
</comment>